<dbReference type="GO" id="GO:0120147">
    <property type="term" value="F:formylglycine-generating oxidase activity"/>
    <property type="evidence" value="ECO:0007669"/>
    <property type="project" value="TreeGrafter"/>
</dbReference>
<reference evidence="3" key="1">
    <citation type="submission" date="2018-05" db="EMBL/GenBank/DDBJ databases">
        <authorList>
            <person name="Lanie J.A."/>
            <person name="Ng W.-L."/>
            <person name="Kazmierczak K.M."/>
            <person name="Andrzejewski T.M."/>
            <person name="Davidsen T.M."/>
            <person name="Wayne K.J."/>
            <person name="Tettelin H."/>
            <person name="Glass J.I."/>
            <person name="Rusch D."/>
            <person name="Podicherti R."/>
            <person name="Tsui H.-C.T."/>
            <person name="Winkler M.E."/>
        </authorList>
    </citation>
    <scope>NUCLEOTIDE SEQUENCE</scope>
</reference>
<dbReference type="InterPro" id="IPR042095">
    <property type="entry name" value="SUMF_sf"/>
</dbReference>
<dbReference type="InterPro" id="IPR016187">
    <property type="entry name" value="CTDL_fold"/>
</dbReference>
<proteinExistence type="predicted"/>
<accession>A0A382AH15</accession>
<dbReference type="Pfam" id="PF03781">
    <property type="entry name" value="FGE-sulfatase"/>
    <property type="match status" value="1"/>
</dbReference>
<protein>
    <recommendedName>
        <fullName evidence="2">Sulfatase-modifying factor enzyme-like domain-containing protein</fullName>
    </recommendedName>
</protein>
<keyword evidence="1" id="KW-0812">Transmembrane</keyword>
<sequence length="309" mass="35374">MKICELSKYNILKFYHCDLALSKGTKFAFVIFYIVTLIFSACGDSFDRKIKNSTLPTVKISPIDGKEMVLVPAGEFVMGTNKTDDEKTHLKIGAVKPLFLDQHPTRKIFLDSYYIDKYEVTNEEYKEFLDSSGYDELPGHWKNGTYAEGAGRYPVTHVTWREALTYALWAQKSLPTEAQWEKAARGVDGRIYPWGDDYEKGMSNMDIDGARGLVEVGTYPADISPYKAYDLGGNVMEWTMDWYQAYPGSTYKNPRYGKTLKVLRGNAFQKAGHYFLEAYRYSFSRTEADPNDYFVNVGFRCLKQLVTPK</sequence>
<dbReference type="Gene3D" id="3.90.1580.10">
    <property type="entry name" value="paralog of FGE (formylglycine-generating enzyme)"/>
    <property type="match status" value="1"/>
</dbReference>
<keyword evidence="1" id="KW-1133">Transmembrane helix</keyword>
<evidence type="ECO:0000259" key="2">
    <source>
        <dbReference type="Pfam" id="PF03781"/>
    </source>
</evidence>
<dbReference type="AlphaFoldDB" id="A0A382AH15"/>
<keyword evidence="1" id="KW-0472">Membrane</keyword>
<feature type="domain" description="Sulfatase-modifying factor enzyme-like" evidence="2">
    <location>
        <begin position="66"/>
        <end position="303"/>
    </location>
</feature>
<dbReference type="InterPro" id="IPR005532">
    <property type="entry name" value="SUMF_dom"/>
</dbReference>
<name>A0A382AH15_9ZZZZ</name>
<organism evidence="3">
    <name type="scientific">marine metagenome</name>
    <dbReference type="NCBI Taxonomy" id="408172"/>
    <lineage>
        <taxon>unclassified sequences</taxon>
        <taxon>metagenomes</taxon>
        <taxon>ecological metagenomes</taxon>
    </lineage>
</organism>
<dbReference type="PANTHER" id="PTHR23150">
    <property type="entry name" value="SULFATASE MODIFYING FACTOR 1, 2"/>
    <property type="match status" value="1"/>
</dbReference>
<dbReference type="EMBL" id="UINC01025280">
    <property type="protein sequence ID" value="SVB00561.1"/>
    <property type="molecule type" value="Genomic_DNA"/>
</dbReference>
<dbReference type="SUPFAM" id="SSF56436">
    <property type="entry name" value="C-type lectin-like"/>
    <property type="match status" value="1"/>
</dbReference>
<gene>
    <name evidence="3" type="ORF">METZ01_LOCUS153415</name>
</gene>
<dbReference type="PANTHER" id="PTHR23150:SF19">
    <property type="entry name" value="FORMYLGLYCINE-GENERATING ENZYME"/>
    <property type="match status" value="1"/>
</dbReference>
<dbReference type="InterPro" id="IPR051043">
    <property type="entry name" value="Sulfatase_Mod_Factor_Kinase"/>
</dbReference>
<evidence type="ECO:0000313" key="3">
    <source>
        <dbReference type="EMBL" id="SVB00561.1"/>
    </source>
</evidence>
<feature type="transmembrane region" description="Helical" evidence="1">
    <location>
        <begin position="27"/>
        <end position="46"/>
    </location>
</feature>
<evidence type="ECO:0000256" key="1">
    <source>
        <dbReference type="SAM" id="Phobius"/>
    </source>
</evidence>